<dbReference type="PANTHER" id="PTHR31102:SF1">
    <property type="entry name" value="CATION_H+ EXCHANGER DOMAIN-CONTAINING PROTEIN"/>
    <property type="match status" value="1"/>
</dbReference>
<feature type="transmembrane region" description="Helical" evidence="5">
    <location>
        <begin position="128"/>
        <end position="147"/>
    </location>
</feature>
<dbReference type="Proteomes" id="UP000184052">
    <property type="component" value="Unassembled WGS sequence"/>
</dbReference>
<dbReference type="EMBL" id="FQZL01000032">
    <property type="protein sequence ID" value="SHJ71054.1"/>
    <property type="molecule type" value="Genomic_DNA"/>
</dbReference>
<feature type="transmembrane region" description="Helical" evidence="5">
    <location>
        <begin position="36"/>
        <end position="52"/>
    </location>
</feature>
<evidence type="ECO:0000259" key="6">
    <source>
        <dbReference type="Pfam" id="PF00999"/>
    </source>
</evidence>
<feature type="transmembrane region" description="Helical" evidence="5">
    <location>
        <begin position="253"/>
        <end position="272"/>
    </location>
</feature>
<dbReference type="GO" id="GO:1902600">
    <property type="term" value="P:proton transmembrane transport"/>
    <property type="evidence" value="ECO:0007669"/>
    <property type="project" value="InterPro"/>
</dbReference>
<organism evidence="7 8">
    <name type="scientific">Dethiosulfatibacter aminovorans DSM 17477</name>
    <dbReference type="NCBI Taxonomy" id="1121476"/>
    <lineage>
        <taxon>Bacteria</taxon>
        <taxon>Bacillati</taxon>
        <taxon>Bacillota</taxon>
        <taxon>Tissierellia</taxon>
        <taxon>Dethiosulfatibacter</taxon>
    </lineage>
</organism>
<keyword evidence="8" id="KW-1185">Reference proteome</keyword>
<evidence type="ECO:0000313" key="7">
    <source>
        <dbReference type="EMBL" id="SHJ71054.1"/>
    </source>
</evidence>
<dbReference type="STRING" id="1121476.SAMN02745751_03191"/>
<keyword evidence="2 5" id="KW-0812">Transmembrane</keyword>
<feature type="domain" description="Cation/H+ exchanger transmembrane" evidence="6">
    <location>
        <begin position="19"/>
        <end position="393"/>
    </location>
</feature>
<feature type="transmembrane region" description="Helical" evidence="5">
    <location>
        <begin position="64"/>
        <end position="82"/>
    </location>
</feature>
<accession>A0A1M6LIP9</accession>
<evidence type="ECO:0000256" key="1">
    <source>
        <dbReference type="ARBA" id="ARBA00004141"/>
    </source>
</evidence>
<reference evidence="7 8" key="1">
    <citation type="submission" date="2016-11" db="EMBL/GenBank/DDBJ databases">
        <authorList>
            <person name="Jaros S."/>
            <person name="Januszkiewicz K."/>
            <person name="Wedrychowicz H."/>
        </authorList>
    </citation>
    <scope>NUCLEOTIDE SEQUENCE [LARGE SCALE GENOMIC DNA]</scope>
    <source>
        <strain evidence="7 8">DSM 17477</strain>
    </source>
</reference>
<dbReference type="InterPro" id="IPR038770">
    <property type="entry name" value="Na+/solute_symporter_sf"/>
</dbReference>
<keyword evidence="4 5" id="KW-0472">Membrane</keyword>
<evidence type="ECO:0000256" key="5">
    <source>
        <dbReference type="SAM" id="Phobius"/>
    </source>
</evidence>
<dbReference type="GO" id="GO:0016020">
    <property type="term" value="C:membrane"/>
    <property type="evidence" value="ECO:0007669"/>
    <property type="project" value="UniProtKB-SubCell"/>
</dbReference>
<sequence length="405" mass="42873">MISLTSCENKMATSLGIIIVLGLLANLIFTKLNLPGLLGMLLLGIAIGPYALDMLDPNLLEVSADFRLIALIIILLRAGLGISRENLNKVGKTALKMSCIPGLMEGFTIAFIAQYILGLSFIEGGILGFIIEAVSPAVVVPSMLYFTDRKIGTKKGIPTLIIASASIDDVFAITIFTTFLGLYSGNHVNIGVQILSIPLSIVLGIVMGLMIGLILVKVFTNYHIRDTKKVLVILGCAILLKAIEELLKSRVEVAALLGVMVIGFIILEKIPEVAKRLSAKFNKIWILAEILLFVLVGAQVNIGVAFNSGLKGLIIIAIGLVARSLGVVLSTLGTDLNFKERLFCVVSYTPKATVQAAIGAIPLAMGVKSGELILAIAVLSIITTAPLGAIGIRATSKGLEVEGME</sequence>
<keyword evidence="3 5" id="KW-1133">Transmembrane helix</keyword>
<feature type="transmembrane region" description="Helical" evidence="5">
    <location>
        <begin position="284"/>
        <end position="306"/>
    </location>
</feature>
<feature type="transmembrane region" description="Helical" evidence="5">
    <location>
        <begin position="312"/>
        <end position="332"/>
    </location>
</feature>
<dbReference type="GO" id="GO:0015297">
    <property type="term" value="F:antiporter activity"/>
    <property type="evidence" value="ECO:0007669"/>
    <property type="project" value="InterPro"/>
</dbReference>
<dbReference type="Gene3D" id="1.20.1530.20">
    <property type="match status" value="1"/>
</dbReference>
<feature type="transmembrane region" description="Helical" evidence="5">
    <location>
        <begin position="159"/>
        <end position="183"/>
    </location>
</feature>
<proteinExistence type="predicted"/>
<evidence type="ECO:0000256" key="2">
    <source>
        <dbReference type="ARBA" id="ARBA00022692"/>
    </source>
</evidence>
<protein>
    <submittedName>
        <fullName evidence="7">Sodium/proton antiporter, CPA1 family (TC 2.A.36)</fullName>
    </submittedName>
</protein>
<gene>
    <name evidence="7" type="ORF">SAMN02745751_03191</name>
</gene>
<feature type="transmembrane region" description="Helical" evidence="5">
    <location>
        <begin position="103"/>
        <end position="122"/>
    </location>
</feature>
<comment type="subcellular location">
    <subcellularLocation>
        <location evidence="1">Membrane</location>
        <topology evidence="1">Multi-pass membrane protein</topology>
    </subcellularLocation>
</comment>
<evidence type="ECO:0000256" key="3">
    <source>
        <dbReference type="ARBA" id="ARBA00022989"/>
    </source>
</evidence>
<feature type="transmembrane region" description="Helical" evidence="5">
    <location>
        <begin position="372"/>
        <end position="392"/>
    </location>
</feature>
<evidence type="ECO:0000256" key="4">
    <source>
        <dbReference type="ARBA" id="ARBA00023136"/>
    </source>
</evidence>
<feature type="transmembrane region" description="Helical" evidence="5">
    <location>
        <begin position="195"/>
        <end position="218"/>
    </location>
</feature>
<dbReference type="PANTHER" id="PTHR31102">
    <property type="match status" value="1"/>
</dbReference>
<dbReference type="AlphaFoldDB" id="A0A1M6LIP9"/>
<dbReference type="InterPro" id="IPR006153">
    <property type="entry name" value="Cation/H_exchanger_TM"/>
</dbReference>
<dbReference type="Pfam" id="PF00999">
    <property type="entry name" value="Na_H_Exchanger"/>
    <property type="match status" value="1"/>
</dbReference>
<evidence type="ECO:0000313" key="8">
    <source>
        <dbReference type="Proteomes" id="UP000184052"/>
    </source>
</evidence>
<feature type="transmembrane region" description="Helical" evidence="5">
    <location>
        <begin position="12"/>
        <end position="29"/>
    </location>
</feature>
<dbReference type="InterPro" id="IPR051843">
    <property type="entry name" value="CPA1_transporter"/>
</dbReference>
<name>A0A1M6LIP9_9FIRM</name>